<reference evidence="2" key="1">
    <citation type="journal article" date="2020" name="Stud. Mycol.">
        <title>101 Dothideomycetes genomes: a test case for predicting lifestyles and emergence of pathogens.</title>
        <authorList>
            <person name="Haridas S."/>
            <person name="Albert R."/>
            <person name="Binder M."/>
            <person name="Bloem J."/>
            <person name="Labutti K."/>
            <person name="Salamov A."/>
            <person name="Andreopoulos B."/>
            <person name="Baker S."/>
            <person name="Barry K."/>
            <person name="Bills G."/>
            <person name="Bluhm B."/>
            <person name="Cannon C."/>
            <person name="Castanera R."/>
            <person name="Culley D."/>
            <person name="Daum C."/>
            <person name="Ezra D."/>
            <person name="Gonzalez J."/>
            <person name="Henrissat B."/>
            <person name="Kuo A."/>
            <person name="Liang C."/>
            <person name="Lipzen A."/>
            <person name="Lutzoni F."/>
            <person name="Magnuson J."/>
            <person name="Mondo S."/>
            <person name="Nolan M."/>
            <person name="Ohm R."/>
            <person name="Pangilinan J."/>
            <person name="Park H.-J."/>
            <person name="Ramirez L."/>
            <person name="Alfaro M."/>
            <person name="Sun H."/>
            <person name="Tritt A."/>
            <person name="Yoshinaga Y."/>
            <person name="Zwiers L.-H."/>
            <person name="Turgeon B."/>
            <person name="Goodwin S."/>
            <person name="Spatafora J."/>
            <person name="Crous P."/>
            <person name="Grigoriev I."/>
        </authorList>
    </citation>
    <scope>NUCLEOTIDE SEQUENCE</scope>
    <source>
        <strain evidence="2">CBS 109.77</strain>
    </source>
</reference>
<accession>A0A6A6WQP3</accession>
<proteinExistence type="predicted"/>
<protein>
    <submittedName>
        <fullName evidence="2">Uncharacterized protein</fullName>
    </submittedName>
</protein>
<dbReference type="AlphaFoldDB" id="A0A6A6WQP3"/>
<dbReference type="Proteomes" id="UP000799757">
    <property type="component" value="Unassembled WGS sequence"/>
</dbReference>
<evidence type="ECO:0000313" key="2">
    <source>
        <dbReference type="EMBL" id="KAF2786409.1"/>
    </source>
</evidence>
<sequence>MRRAMSQSVGATATAGAAGAGSAMRVPLRLALPDGFALTVVVLSNRLTHLSRPGRPQPVRLVTSICSPSHSSADVAAPTRAHKARTGP</sequence>
<organism evidence="2 3">
    <name type="scientific">Melanomma pulvis-pyrius CBS 109.77</name>
    <dbReference type="NCBI Taxonomy" id="1314802"/>
    <lineage>
        <taxon>Eukaryota</taxon>
        <taxon>Fungi</taxon>
        <taxon>Dikarya</taxon>
        <taxon>Ascomycota</taxon>
        <taxon>Pezizomycotina</taxon>
        <taxon>Dothideomycetes</taxon>
        <taxon>Pleosporomycetidae</taxon>
        <taxon>Pleosporales</taxon>
        <taxon>Melanommataceae</taxon>
        <taxon>Melanomma</taxon>
    </lineage>
</organism>
<evidence type="ECO:0000256" key="1">
    <source>
        <dbReference type="SAM" id="MobiDB-lite"/>
    </source>
</evidence>
<feature type="compositionally biased region" description="Low complexity" evidence="1">
    <location>
        <begin position="10"/>
        <end position="21"/>
    </location>
</feature>
<name>A0A6A6WQP3_9PLEO</name>
<feature type="region of interest" description="Disordered" evidence="1">
    <location>
        <begin position="67"/>
        <end position="88"/>
    </location>
</feature>
<feature type="region of interest" description="Disordered" evidence="1">
    <location>
        <begin position="1"/>
        <end position="22"/>
    </location>
</feature>
<keyword evidence="3" id="KW-1185">Reference proteome</keyword>
<dbReference type="EMBL" id="MU002473">
    <property type="protein sequence ID" value="KAF2786409.1"/>
    <property type="molecule type" value="Genomic_DNA"/>
</dbReference>
<evidence type="ECO:0000313" key="3">
    <source>
        <dbReference type="Proteomes" id="UP000799757"/>
    </source>
</evidence>
<gene>
    <name evidence="2" type="ORF">K505DRAFT_146505</name>
</gene>